<sequence>MERLKGTLGKVMAAMGLWIGSTLSGMEVASAGDLAGATDPEKKAPSFVGGVVLAVHHMPRSRNMSLVIRETRMDKKGEPVCNAPTGRVLTVESVGGIFLSDKARLKSSMIVMESPGDITPRNIVPGECVTVAPDDIDRADNRIRSSITIEDDSLMAKKTDEFQKGLVELWARTSPAKGAVPFNWKGSKPRSQNRRAHSLLPASRSAHPGQPA</sequence>
<keyword evidence="3" id="KW-1185">Reference proteome</keyword>
<gene>
    <name evidence="2" type="ORF">UBAL3_93200040</name>
</gene>
<feature type="region of interest" description="Disordered" evidence="1">
    <location>
        <begin position="180"/>
        <end position="212"/>
    </location>
</feature>
<proteinExistence type="predicted"/>
<evidence type="ECO:0000313" key="2">
    <source>
        <dbReference type="EMBL" id="EES52539.1"/>
    </source>
</evidence>
<protein>
    <submittedName>
        <fullName evidence="2">Uncharacterized protein</fullName>
    </submittedName>
</protein>
<dbReference type="EMBL" id="GG693875">
    <property type="protein sequence ID" value="EES52539.1"/>
    <property type="molecule type" value="Genomic_DNA"/>
</dbReference>
<evidence type="ECO:0000256" key="1">
    <source>
        <dbReference type="SAM" id="MobiDB-lite"/>
    </source>
</evidence>
<dbReference type="Proteomes" id="UP000009374">
    <property type="component" value="Unassembled WGS sequence"/>
</dbReference>
<organism evidence="2 3">
    <name type="scientific">Leptospirillum ferrodiazotrophum</name>
    <dbReference type="NCBI Taxonomy" id="412449"/>
    <lineage>
        <taxon>Bacteria</taxon>
        <taxon>Pseudomonadati</taxon>
        <taxon>Nitrospirota</taxon>
        <taxon>Nitrospiria</taxon>
        <taxon>Nitrospirales</taxon>
        <taxon>Nitrospiraceae</taxon>
        <taxon>Leptospirillum</taxon>
    </lineage>
</organism>
<evidence type="ECO:0000313" key="3">
    <source>
        <dbReference type="Proteomes" id="UP000009374"/>
    </source>
</evidence>
<name>C6HXS7_9BACT</name>
<accession>C6HXS7</accession>
<reference evidence="2 3" key="1">
    <citation type="journal article" date="2009" name="Appl. Environ. Microbiol.">
        <title>Community genomic and proteomic analyses of chemoautotrophic iron-oxidizing "Leptospirillum rubarum" (Group II) and "Leptospirillum ferrodiazotrophum" (Group III) bacteria in acid mine drainage biofilms.</title>
        <authorList>
            <person name="Goltsman D.S."/>
            <person name="Denef V.J."/>
            <person name="Singer S.W."/>
            <person name="VerBerkmoes N.C."/>
            <person name="Lefsrud M."/>
            <person name="Mueller R.S."/>
            <person name="Dick G.J."/>
            <person name="Sun C.L."/>
            <person name="Wheeler K.E."/>
            <person name="Zemla A."/>
            <person name="Baker B.J."/>
            <person name="Hauser L."/>
            <person name="Land M."/>
            <person name="Shah M.B."/>
            <person name="Thelen M.P."/>
            <person name="Hettich R.L."/>
            <person name="Banfield J.F."/>
        </authorList>
    </citation>
    <scope>NUCLEOTIDE SEQUENCE [LARGE SCALE GENOMIC DNA]</scope>
</reference>
<feature type="compositionally biased region" description="Basic residues" evidence="1">
    <location>
        <begin position="187"/>
        <end position="197"/>
    </location>
</feature>
<dbReference type="AlphaFoldDB" id="C6HXS7"/>